<keyword evidence="2" id="KW-1133">Transmembrane helix</keyword>
<dbReference type="FunFam" id="3.30.70.270:FF:000001">
    <property type="entry name" value="Diguanylate cyclase domain protein"/>
    <property type="match status" value="1"/>
</dbReference>
<dbReference type="OrthoDB" id="9813903at2"/>
<dbReference type="SMART" id="SM00052">
    <property type="entry name" value="EAL"/>
    <property type="match status" value="1"/>
</dbReference>
<dbReference type="PROSITE" id="PS50883">
    <property type="entry name" value="EAL"/>
    <property type="match status" value="1"/>
</dbReference>
<keyword evidence="2" id="KW-0812">Transmembrane</keyword>
<dbReference type="RefSeq" id="WP_090703325.1">
    <property type="nucleotide sequence ID" value="NZ_FOSP01000059.1"/>
</dbReference>
<comment type="catalytic activity">
    <reaction evidence="1">
        <text>3',3'-c-di-GMP + H2O = 5'-phosphoguanylyl(3'-&gt;5')guanosine + H(+)</text>
        <dbReference type="Rhea" id="RHEA:24902"/>
        <dbReference type="ChEBI" id="CHEBI:15377"/>
        <dbReference type="ChEBI" id="CHEBI:15378"/>
        <dbReference type="ChEBI" id="CHEBI:58754"/>
        <dbReference type="ChEBI" id="CHEBI:58805"/>
        <dbReference type="EC" id="3.1.4.52"/>
    </reaction>
    <physiologicalReaction direction="left-to-right" evidence="1">
        <dbReference type="Rhea" id="RHEA:24903"/>
    </physiologicalReaction>
</comment>
<protein>
    <submittedName>
        <fullName evidence="5">Diguanylate cyclase (GGDEF) domain-containing protein</fullName>
    </submittedName>
</protein>
<sequence>MNLLLTRYSSVIILVAMILVTMLLGFYYHKLVKESLLNGQQQAGLMLTKSYANSIWPSHAGFVQRAASLKREDLQNSDELHYIHRDMRRLVRGSNIVRVAIFDLNGLIVYSTNMKRVGHQHAPHAAFQSARTGKINSSLTFHDVYETRRGELERRHIVTSYIPVRILDAAPVEAVIAIDFDTTTSMEELNTQQIQTIGWLTFLMALVSILLYKFTKRSEQLLEKQLLQREKDIKHIRHLAYHDPLTGFPNRTSFNEHTEEAVFRAKRVGWTMSFMFLDLDRFKLINDSLGHQAGDQLLCLTADRIRDTLRECDLLFRMGGDEFTVILEDVKIPEQAADVANRVLDAISQPLELQGEEFTISASIGMAVYPRDGESAEHLVKCADAAMYRAKEMGGNCFSFYSQEMNERFENLLKMETALRRAVANEEFFLQYQPRICAHTQQIIGIEALLRWNHPEGEMVLPSCFIPQLEESGLIVQVGTWVIREACRQNKLWQDMGFEPLCVSVNLSSRQFRSESLVNTVSSALADSGLEPRYLELELTESLLVDNTEHAISLMHALKELGIALSIDDFGTGYSSLSYLKRFPIDCLKIDRSFITDIASNAKDAAIVEAISTLAHNLGIGLVAEGVENINQAKLLKGFGCTEMQGYFYSKPIDANHLASILNQLGSSTLSTKVAKLMH</sequence>
<dbReference type="PROSITE" id="PS50887">
    <property type="entry name" value="GGDEF"/>
    <property type="match status" value="1"/>
</dbReference>
<dbReference type="SUPFAM" id="SSF55073">
    <property type="entry name" value="Nucleotide cyclase"/>
    <property type="match status" value="1"/>
</dbReference>
<evidence type="ECO:0000313" key="5">
    <source>
        <dbReference type="EMBL" id="SFL31395.1"/>
    </source>
</evidence>
<feature type="domain" description="EAL" evidence="3">
    <location>
        <begin position="412"/>
        <end position="666"/>
    </location>
</feature>
<feature type="transmembrane region" description="Helical" evidence="2">
    <location>
        <begin position="6"/>
        <end position="28"/>
    </location>
</feature>
<dbReference type="NCBIfam" id="TIGR00254">
    <property type="entry name" value="GGDEF"/>
    <property type="match status" value="1"/>
</dbReference>
<dbReference type="PANTHER" id="PTHR44757">
    <property type="entry name" value="DIGUANYLATE CYCLASE DGCP"/>
    <property type="match status" value="1"/>
</dbReference>
<dbReference type="GO" id="GO:0071111">
    <property type="term" value="F:cyclic-guanylate-specific phosphodiesterase activity"/>
    <property type="evidence" value="ECO:0007669"/>
    <property type="project" value="UniProtKB-EC"/>
</dbReference>
<dbReference type="Pfam" id="PF00563">
    <property type="entry name" value="EAL"/>
    <property type="match status" value="1"/>
</dbReference>
<dbReference type="PANTHER" id="PTHR44757:SF2">
    <property type="entry name" value="BIOFILM ARCHITECTURE MAINTENANCE PROTEIN MBAA"/>
    <property type="match status" value="1"/>
</dbReference>
<dbReference type="CDD" id="cd01948">
    <property type="entry name" value="EAL"/>
    <property type="match status" value="1"/>
</dbReference>
<reference evidence="6" key="1">
    <citation type="submission" date="2016-10" db="EMBL/GenBank/DDBJ databases">
        <authorList>
            <person name="Varghese N."/>
            <person name="Submissions S."/>
        </authorList>
    </citation>
    <scope>NUCLEOTIDE SEQUENCE [LARGE SCALE GENOMIC DNA]</scope>
    <source>
        <strain evidence="6">Nm69</strain>
    </source>
</reference>
<dbReference type="InterPro" id="IPR029787">
    <property type="entry name" value="Nucleotide_cyclase"/>
</dbReference>
<dbReference type="InterPro" id="IPR000160">
    <property type="entry name" value="GGDEF_dom"/>
</dbReference>
<gene>
    <name evidence="5" type="ORF">SAMN05216302_10593</name>
</gene>
<dbReference type="STRING" id="52441.SAMN05216302_10593"/>
<dbReference type="Gene3D" id="3.30.70.270">
    <property type="match status" value="1"/>
</dbReference>
<evidence type="ECO:0000259" key="4">
    <source>
        <dbReference type="PROSITE" id="PS50887"/>
    </source>
</evidence>
<dbReference type="EMBL" id="FOSP01000059">
    <property type="protein sequence ID" value="SFL31395.1"/>
    <property type="molecule type" value="Genomic_DNA"/>
</dbReference>
<dbReference type="InterPro" id="IPR001633">
    <property type="entry name" value="EAL_dom"/>
</dbReference>
<dbReference type="CDD" id="cd01949">
    <property type="entry name" value="GGDEF"/>
    <property type="match status" value="1"/>
</dbReference>
<keyword evidence="6" id="KW-1185">Reference proteome</keyword>
<dbReference type="FunFam" id="3.20.20.450:FF:000001">
    <property type="entry name" value="Cyclic di-GMP phosphodiesterase yahA"/>
    <property type="match status" value="1"/>
</dbReference>
<dbReference type="SUPFAM" id="SSF141868">
    <property type="entry name" value="EAL domain-like"/>
    <property type="match status" value="1"/>
</dbReference>
<dbReference type="GO" id="GO:0071732">
    <property type="term" value="P:cellular response to nitric oxide"/>
    <property type="evidence" value="ECO:0007669"/>
    <property type="project" value="UniProtKB-ARBA"/>
</dbReference>
<evidence type="ECO:0000256" key="2">
    <source>
        <dbReference type="SAM" id="Phobius"/>
    </source>
</evidence>
<organism evidence="5 6">
    <name type="scientific">Nitrosomonas aestuarii</name>
    <dbReference type="NCBI Taxonomy" id="52441"/>
    <lineage>
        <taxon>Bacteria</taxon>
        <taxon>Pseudomonadati</taxon>
        <taxon>Pseudomonadota</taxon>
        <taxon>Betaproteobacteria</taxon>
        <taxon>Nitrosomonadales</taxon>
        <taxon>Nitrosomonadaceae</taxon>
        <taxon>Nitrosomonas</taxon>
    </lineage>
</organism>
<accession>A0A1I4GN48</accession>
<dbReference type="InterPro" id="IPR035919">
    <property type="entry name" value="EAL_sf"/>
</dbReference>
<keyword evidence="2" id="KW-0472">Membrane</keyword>
<dbReference type="SMART" id="SM00267">
    <property type="entry name" value="GGDEF"/>
    <property type="match status" value="1"/>
</dbReference>
<dbReference type="Gene3D" id="3.20.20.450">
    <property type="entry name" value="EAL domain"/>
    <property type="match status" value="1"/>
</dbReference>
<name>A0A1I4GN48_9PROT</name>
<evidence type="ECO:0000259" key="3">
    <source>
        <dbReference type="PROSITE" id="PS50883"/>
    </source>
</evidence>
<dbReference type="Pfam" id="PF00990">
    <property type="entry name" value="GGDEF"/>
    <property type="match status" value="1"/>
</dbReference>
<evidence type="ECO:0000256" key="1">
    <source>
        <dbReference type="ARBA" id="ARBA00051114"/>
    </source>
</evidence>
<dbReference type="InterPro" id="IPR043128">
    <property type="entry name" value="Rev_trsase/Diguanyl_cyclase"/>
</dbReference>
<proteinExistence type="predicted"/>
<dbReference type="Proteomes" id="UP000199533">
    <property type="component" value="Unassembled WGS sequence"/>
</dbReference>
<dbReference type="InterPro" id="IPR052155">
    <property type="entry name" value="Biofilm_reg_signaling"/>
</dbReference>
<feature type="domain" description="GGDEF" evidence="4">
    <location>
        <begin position="270"/>
        <end position="403"/>
    </location>
</feature>
<dbReference type="AlphaFoldDB" id="A0A1I4GN48"/>
<evidence type="ECO:0000313" key="6">
    <source>
        <dbReference type="Proteomes" id="UP000199533"/>
    </source>
</evidence>